<keyword evidence="2" id="KW-1185">Reference proteome</keyword>
<comment type="caution">
    <text evidence="1">The sequence shown here is derived from an EMBL/GenBank/DDBJ whole genome shotgun (WGS) entry which is preliminary data.</text>
</comment>
<name>A0A926VA88_9CYAN</name>
<reference evidence="1" key="1">
    <citation type="journal article" date="2015" name="ISME J.">
        <title>Draft Genome Sequence of Streptomyces incarnatus NRRL8089, which Produces the Nucleoside Antibiotic Sinefungin.</title>
        <authorList>
            <person name="Oshima K."/>
            <person name="Hattori M."/>
            <person name="Shimizu H."/>
            <person name="Fukuda K."/>
            <person name="Nemoto M."/>
            <person name="Inagaki K."/>
            <person name="Tamura T."/>
        </authorList>
    </citation>
    <scope>NUCLEOTIDE SEQUENCE</scope>
    <source>
        <strain evidence="1">FACHB-1375</strain>
    </source>
</reference>
<evidence type="ECO:0000313" key="1">
    <source>
        <dbReference type="EMBL" id="MBD2179658.1"/>
    </source>
</evidence>
<proteinExistence type="predicted"/>
<dbReference type="AlphaFoldDB" id="A0A926VA88"/>
<gene>
    <name evidence="1" type="ORF">H6G03_00790</name>
</gene>
<dbReference type="EMBL" id="JACJPW010000001">
    <property type="protein sequence ID" value="MBD2179658.1"/>
    <property type="molecule type" value="Genomic_DNA"/>
</dbReference>
<reference evidence="1" key="2">
    <citation type="submission" date="2020-08" db="EMBL/GenBank/DDBJ databases">
        <authorList>
            <person name="Chen M."/>
            <person name="Teng W."/>
            <person name="Zhao L."/>
            <person name="Hu C."/>
            <person name="Zhou Y."/>
            <person name="Han B."/>
            <person name="Song L."/>
            <person name="Shu W."/>
        </authorList>
    </citation>
    <scope>NUCLEOTIDE SEQUENCE</scope>
    <source>
        <strain evidence="1">FACHB-1375</strain>
    </source>
</reference>
<dbReference type="Proteomes" id="UP000641646">
    <property type="component" value="Unassembled WGS sequence"/>
</dbReference>
<sequence>MMCCWSIAHRQQIRADDEKNGRGRNLKEFRAGILRRLHTGKILFREALFGVEGNWELERYRQCQIAAVQADAMHEFHPLHRDRHIGEKAFRHLRET</sequence>
<organism evidence="1 2">
    <name type="scientific">Aerosakkonema funiforme FACHB-1375</name>
    <dbReference type="NCBI Taxonomy" id="2949571"/>
    <lineage>
        <taxon>Bacteria</taxon>
        <taxon>Bacillati</taxon>
        <taxon>Cyanobacteriota</taxon>
        <taxon>Cyanophyceae</taxon>
        <taxon>Oscillatoriophycideae</taxon>
        <taxon>Aerosakkonematales</taxon>
        <taxon>Aerosakkonemataceae</taxon>
        <taxon>Aerosakkonema</taxon>
    </lineage>
</organism>
<protein>
    <submittedName>
        <fullName evidence="1">Uncharacterized protein</fullName>
    </submittedName>
</protein>
<dbReference type="RefSeq" id="WP_190461176.1">
    <property type="nucleotide sequence ID" value="NZ_JACJPW010000001.1"/>
</dbReference>
<evidence type="ECO:0000313" key="2">
    <source>
        <dbReference type="Proteomes" id="UP000641646"/>
    </source>
</evidence>
<accession>A0A926VA88</accession>